<keyword evidence="4" id="KW-0496">Mitochondrion</keyword>
<dbReference type="Proteomes" id="UP000695022">
    <property type="component" value="Unplaced"/>
</dbReference>
<reference evidence="8" key="1">
    <citation type="submission" date="2025-08" db="UniProtKB">
        <authorList>
            <consortium name="RefSeq"/>
        </authorList>
    </citation>
    <scope>IDENTIFICATION</scope>
</reference>
<keyword evidence="7" id="KW-1185">Reference proteome</keyword>
<evidence type="ECO:0000313" key="8">
    <source>
        <dbReference type="RefSeq" id="XP_014670640.1"/>
    </source>
</evidence>
<dbReference type="GeneID" id="106811510"/>
<proteinExistence type="inferred from homology"/>
<evidence type="ECO:0000256" key="4">
    <source>
        <dbReference type="ARBA" id="ARBA00023128"/>
    </source>
</evidence>
<dbReference type="InterPro" id="IPR038340">
    <property type="entry name" value="MRP-L47_sf"/>
</dbReference>
<dbReference type="PANTHER" id="PTHR21183:SF18">
    <property type="entry name" value="LARGE RIBOSOMAL SUBUNIT PROTEIN UL29M"/>
    <property type="match status" value="1"/>
</dbReference>
<sequence>MACKIQLLKNILKLSVSPVVQNIAGSATQRSLSVTSRCVSRRGFHSSSLRQGLMEFFDNPKVYGEDQVKHGRAWKIDELRIKSNQDLHKLWFVLYKEKNMLLTMQEECRREAALFPSPERIDKVEESMENLNAVVEERNHAYRELEEGEQANVDGQWQHTPFGRLGYRRFKEYPIPPWANVTHRAINQLPRHVPVTWKYGVLHREQVIRKNAQAKRRLLNQKKRLKSAFPNAEMD</sequence>
<organism evidence="7 8">
    <name type="scientific">Priapulus caudatus</name>
    <name type="common">Priapulid worm</name>
    <dbReference type="NCBI Taxonomy" id="37621"/>
    <lineage>
        <taxon>Eukaryota</taxon>
        <taxon>Metazoa</taxon>
        <taxon>Ecdysozoa</taxon>
        <taxon>Scalidophora</taxon>
        <taxon>Priapulida</taxon>
        <taxon>Priapulimorpha</taxon>
        <taxon>Priapulimorphida</taxon>
        <taxon>Priapulidae</taxon>
        <taxon>Priapulus</taxon>
    </lineage>
</organism>
<protein>
    <recommendedName>
        <fullName evidence="6">Large ribosomal subunit protein uL29m</fullName>
    </recommendedName>
</protein>
<evidence type="ECO:0000256" key="3">
    <source>
        <dbReference type="ARBA" id="ARBA00022980"/>
    </source>
</evidence>
<name>A0ABM1EEL9_PRICU</name>
<gene>
    <name evidence="8" type="primary">LOC106811510</name>
</gene>
<accession>A0ABM1EEL9</accession>
<comment type="similarity">
    <text evidence="2">Belongs to the universal ribosomal protein uL29 family.</text>
</comment>
<evidence type="ECO:0000256" key="5">
    <source>
        <dbReference type="ARBA" id="ARBA00023274"/>
    </source>
</evidence>
<dbReference type="Gene3D" id="6.10.330.20">
    <property type="match status" value="1"/>
</dbReference>
<dbReference type="RefSeq" id="XP_014670640.1">
    <property type="nucleotide sequence ID" value="XM_014815154.1"/>
</dbReference>
<comment type="subcellular location">
    <subcellularLocation>
        <location evidence="1">Mitochondrion</location>
    </subcellularLocation>
</comment>
<dbReference type="Pfam" id="PF06984">
    <property type="entry name" value="MRP-L47"/>
    <property type="match status" value="1"/>
</dbReference>
<keyword evidence="5" id="KW-0687">Ribonucleoprotein</keyword>
<evidence type="ECO:0000313" key="7">
    <source>
        <dbReference type="Proteomes" id="UP000695022"/>
    </source>
</evidence>
<dbReference type="PANTHER" id="PTHR21183">
    <property type="entry name" value="RIBOSOMAL PROTEIN L47, MITOCHONDRIAL-RELATED"/>
    <property type="match status" value="1"/>
</dbReference>
<evidence type="ECO:0000256" key="6">
    <source>
        <dbReference type="ARBA" id="ARBA00035289"/>
    </source>
</evidence>
<keyword evidence="3" id="KW-0689">Ribosomal protein</keyword>
<evidence type="ECO:0000256" key="1">
    <source>
        <dbReference type="ARBA" id="ARBA00004173"/>
    </source>
</evidence>
<evidence type="ECO:0000256" key="2">
    <source>
        <dbReference type="ARBA" id="ARBA00009254"/>
    </source>
</evidence>
<dbReference type="InterPro" id="IPR010729">
    <property type="entry name" value="Ribosomal_uL29_mit"/>
</dbReference>